<keyword evidence="1" id="KW-1133">Transmembrane helix</keyword>
<proteinExistence type="predicted"/>
<sequence>MVFCAQRAEGAAIGLFIAVVAIGGYVLYKNHFKKTEKRDREMNQNILENAQEYQVVCDAEDKNGTVFHSGEHIKVIYKEKDVALIYRMNDQNSPYLTSTSFLTSITNLSTDI</sequence>
<accession>A0A9E7AKE8</accession>
<evidence type="ECO:0000313" key="3">
    <source>
        <dbReference type="Proteomes" id="UP000831562"/>
    </source>
</evidence>
<reference evidence="2" key="1">
    <citation type="submission" date="2022-05" db="EMBL/GenBank/DDBJ databases">
        <title>Using nanopore sequencing to obtain complete genomes from saliva samples.</title>
        <authorList>
            <person name="Baker J.L."/>
        </authorList>
    </citation>
    <scope>NUCLEOTIDE SEQUENCE</scope>
    <source>
        <strain evidence="2">JCVI-JB-Lp32</strain>
    </source>
</reference>
<dbReference type="EMBL" id="CP097092">
    <property type="protein sequence ID" value="UQF78434.1"/>
    <property type="molecule type" value="Genomic_DNA"/>
</dbReference>
<dbReference type="AlphaFoldDB" id="A0A9E7AKE8"/>
<feature type="transmembrane region" description="Helical" evidence="1">
    <location>
        <begin position="12"/>
        <end position="28"/>
    </location>
</feature>
<name>A0A9E7AKE8_9ACTN</name>
<evidence type="ECO:0000313" key="2">
    <source>
        <dbReference type="EMBL" id="UQF78434.1"/>
    </source>
</evidence>
<organism evidence="2 3">
    <name type="scientific">Lancefieldella parvula</name>
    <dbReference type="NCBI Taxonomy" id="1382"/>
    <lineage>
        <taxon>Bacteria</taxon>
        <taxon>Bacillati</taxon>
        <taxon>Actinomycetota</taxon>
        <taxon>Coriobacteriia</taxon>
        <taxon>Coriobacteriales</taxon>
        <taxon>Atopobiaceae</taxon>
        <taxon>Lancefieldella</taxon>
    </lineage>
</organism>
<dbReference type="Proteomes" id="UP000831562">
    <property type="component" value="Chromosome"/>
</dbReference>
<evidence type="ECO:0000256" key="1">
    <source>
        <dbReference type="SAM" id="Phobius"/>
    </source>
</evidence>
<keyword evidence="1" id="KW-0812">Transmembrane</keyword>
<gene>
    <name evidence="2" type="ORF">M3I19_01690</name>
</gene>
<keyword evidence="1" id="KW-0472">Membrane</keyword>
<protein>
    <submittedName>
        <fullName evidence="2">Uncharacterized protein</fullName>
    </submittedName>
</protein>